<dbReference type="SUPFAM" id="SSF52242">
    <property type="entry name" value="Cobalamin (vitamin B12)-binding domain"/>
    <property type="match status" value="1"/>
</dbReference>
<evidence type="ECO:0000313" key="11">
    <source>
        <dbReference type="EMBL" id="ALU30786.1"/>
    </source>
</evidence>
<feature type="domain" description="Radical SAM core" evidence="9">
    <location>
        <begin position="193"/>
        <end position="423"/>
    </location>
</feature>
<dbReference type="EMBL" id="CP013694">
    <property type="protein sequence ID" value="ALU30096.1"/>
    <property type="molecule type" value="Genomic_DNA"/>
</dbReference>
<dbReference type="RefSeq" id="WP_011278593.1">
    <property type="nucleotide sequence ID" value="NZ_BHWZ01000004.1"/>
</dbReference>
<dbReference type="PANTHER" id="PTHR43409">
    <property type="entry name" value="ANAEROBIC MAGNESIUM-PROTOPORPHYRIN IX MONOMETHYL ESTER CYCLASE-RELATED"/>
    <property type="match status" value="1"/>
</dbReference>
<feature type="domain" description="B12-binding" evidence="8">
    <location>
        <begin position="11"/>
        <end position="145"/>
    </location>
</feature>
<dbReference type="EMBL" id="CP013695">
    <property type="protein sequence ID" value="ALU30786.1"/>
    <property type="molecule type" value="Genomic_DNA"/>
</dbReference>
<dbReference type="Pfam" id="PF02310">
    <property type="entry name" value="B12-binding"/>
    <property type="match status" value="1"/>
</dbReference>
<dbReference type="Proteomes" id="UP000065473">
    <property type="component" value="Chromosome"/>
</dbReference>
<dbReference type="InterPro" id="IPR007197">
    <property type="entry name" value="rSAM"/>
</dbReference>
<gene>
    <name evidence="10" type="ORF">ATY89_09210</name>
    <name evidence="11" type="ORF">ATZ20_00620</name>
</gene>
<dbReference type="CDD" id="cd02068">
    <property type="entry name" value="radical_SAM_B12_BD"/>
    <property type="match status" value="1"/>
</dbReference>
<organism evidence="11 12">
    <name type="scientific">Sulfolobus acidocaldarius</name>
    <dbReference type="NCBI Taxonomy" id="2285"/>
    <lineage>
        <taxon>Archaea</taxon>
        <taxon>Thermoproteota</taxon>
        <taxon>Thermoprotei</taxon>
        <taxon>Sulfolobales</taxon>
        <taxon>Sulfolobaceae</taxon>
        <taxon>Sulfolobus</taxon>
    </lineage>
</organism>
<dbReference type="Proteomes" id="UP000060043">
    <property type="component" value="Chromosome"/>
</dbReference>
<keyword evidence="5" id="KW-0479">Metal-binding</keyword>
<evidence type="ECO:0000256" key="7">
    <source>
        <dbReference type="ARBA" id="ARBA00023014"/>
    </source>
</evidence>
<keyword evidence="4" id="KW-0949">S-adenosyl-L-methionine</keyword>
<dbReference type="InterPro" id="IPR036724">
    <property type="entry name" value="Cobalamin-bd_sf"/>
</dbReference>
<reference evidence="12 13" key="1">
    <citation type="submission" date="2015-12" db="EMBL/GenBank/DDBJ databases">
        <title>A stable core within a dynamic pangenome in Sulfolobus acidocaldarius.</title>
        <authorList>
            <person name="Anderson R."/>
            <person name="Kouris A."/>
            <person name="Seward C."/>
            <person name="Campbell K."/>
            <person name="Whitaker R."/>
        </authorList>
    </citation>
    <scope>NUCLEOTIDE SEQUENCE [LARGE SCALE GENOMIC DNA]</scope>
    <source>
        <strain evidence="10 13">GG12-C01-09</strain>
        <strain evidence="11 12">NG05B_CO5_07</strain>
    </source>
</reference>
<protein>
    <submittedName>
        <fullName evidence="11">Radical SAM protein</fullName>
    </submittedName>
</protein>
<evidence type="ECO:0000256" key="5">
    <source>
        <dbReference type="ARBA" id="ARBA00022723"/>
    </source>
</evidence>
<accession>A0A0U2WXA4</accession>
<dbReference type="InterPro" id="IPR023404">
    <property type="entry name" value="rSAM_horseshoe"/>
</dbReference>
<dbReference type="GO" id="GO:0003824">
    <property type="term" value="F:catalytic activity"/>
    <property type="evidence" value="ECO:0007669"/>
    <property type="project" value="InterPro"/>
</dbReference>
<evidence type="ECO:0000259" key="9">
    <source>
        <dbReference type="PROSITE" id="PS51918"/>
    </source>
</evidence>
<name>A0A0U2WXA4_9CREN</name>
<dbReference type="SUPFAM" id="SSF102114">
    <property type="entry name" value="Radical SAM enzymes"/>
    <property type="match status" value="1"/>
</dbReference>
<evidence type="ECO:0000256" key="1">
    <source>
        <dbReference type="ARBA" id="ARBA00001966"/>
    </source>
</evidence>
<dbReference type="GO" id="GO:0031419">
    <property type="term" value="F:cobalamin binding"/>
    <property type="evidence" value="ECO:0007669"/>
    <property type="project" value="InterPro"/>
</dbReference>
<keyword evidence="3" id="KW-0808">Transferase</keyword>
<dbReference type="PROSITE" id="PS51332">
    <property type="entry name" value="B12_BINDING"/>
    <property type="match status" value="1"/>
</dbReference>
<dbReference type="STRING" id="1435377.SUSAZ_08485"/>
<dbReference type="GO" id="GO:0046872">
    <property type="term" value="F:metal ion binding"/>
    <property type="evidence" value="ECO:0007669"/>
    <property type="project" value="UniProtKB-KW"/>
</dbReference>
<dbReference type="InterPro" id="IPR006638">
    <property type="entry name" value="Elp3/MiaA/NifB-like_rSAM"/>
</dbReference>
<comment type="cofactor">
    <cofactor evidence="1">
        <name>[4Fe-4S] cluster</name>
        <dbReference type="ChEBI" id="CHEBI:49883"/>
    </cofactor>
</comment>
<dbReference type="InterPro" id="IPR034466">
    <property type="entry name" value="Methyltransferase_Class_B"/>
</dbReference>
<sequence>MKALLVRPTNPTGSGYNKSFGFMPTPLGLLQLAGDLRAVGNWDIKVVDMEADSLSVSDVISLAKSYDPEIVGITLHATASHNISTQLAKGIKQELNDSLIIAGGHHATFVPSQMLAEGFDIVVLGEGDLTMMEIGKNIQEGYRDLSKVNGIMHKKDGKTVRNPPAPLIDDLDKLPLPAFDLVRKELYRIDIFNEDQYVACMETARGCPYACDFCSVTPTWGNKWRNKSNSRILKEIEEIKKLGYNWIFFVDDIFIVWPNRSQREKLFREMIDRKLTINFITQIRADVTARNPQLIKLASDAGLRVAFLGIESGSQETLKKMHKGLAIPDSVKAVKVLHENGVIVFLGMMLGAPYESLKDMIATIKFSRKLADVGADGVQFSIYTPLPGTRIFVNSLEHNSIFTLNWDFYDLLTPVARTKVNPAIIKLLSVYANHTFYLYKYFKSKLRISKLKIPDRKLELLRRAEKYIWRKLPFYLRGTFIDLPKSMIGVLRLSMRKTNQVSKDILDLMISESSKIIYLEQGDKNRYFKIKTE</sequence>
<evidence type="ECO:0000256" key="6">
    <source>
        <dbReference type="ARBA" id="ARBA00023004"/>
    </source>
</evidence>
<keyword evidence="2" id="KW-0489">Methyltransferase</keyword>
<evidence type="ECO:0000313" key="13">
    <source>
        <dbReference type="Proteomes" id="UP000065473"/>
    </source>
</evidence>
<dbReference type="SFLD" id="SFLDG01123">
    <property type="entry name" value="methyltransferase_(Class_B)"/>
    <property type="match status" value="1"/>
</dbReference>
<keyword evidence="6" id="KW-0408">Iron</keyword>
<dbReference type="PaxDb" id="1435377-SUSAZ_08485"/>
<dbReference type="SFLD" id="SFLDS00029">
    <property type="entry name" value="Radical_SAM"/>
    <property type="match status" value="1"/>
</dbReference>
<dbReference type="InterPro" id="IPR051198">
    <property type="entry name" value="BchE-like"/>
</dbReference>
<dbReference type="GeneID" id="14552277"/>
<evidence type="ECO:0000313" key="10">
    <source>
        <dbReference type="EMBL" id="ALU30096.1"/>
    </source>
</evidence>
<dbReference type="InterPro" id="IPR058240">
    <property type="entry name" value="rSAM_sf"/>
</dbReference>
<dbReference type="OMA" id="KDCHDLG"/>
<dbReference type="OrthoDB" id="358785at2157"/>
<dbReference type="InterPro" id="IPR006158">
    <property type="entry name" value="Cobalamin-bd"/>
</dbReference>
<keyword evidence="7" id="KW-0411">Iron-sulfur</keyword>
<dbReference type="SFLD" id="SFLDG01082">
    <property type="entry name" value="B12-binding_domain_containing"/>
    <property type="match status" value="1"/>
</dbReference>
<proteinExistence type="predicted"/>
<evidence type="ECO:0000256" key="4">
    <source>
        <dbReference type="ARBA" id="ARBA00022691"/>
    </source>
</evidence>
<evidence type="ECO:0000313" key="12">
    <source>
        <dbReference type="Proteomes" id="UP000060043"/>
    </source>
</evidence>
<evidence type="ECO:0000259" key="8">
    <source>
        <dbReference type="PROSITE" id="PS51332"/>
    </source>
</evidence>
<dbReference type="CDD" id="cd01335">
    <property type="entry name" value="Radical_SAM"/>
    <property type="match status" value="1"/>
</dbReference>
<dbReference type="Gene3D" id="3.40.50.280">
    <property type="entry name" value="Cobalamin-binding domain"/>
    <property type="match status" value="1"/>
</dbReference>
<dbReference type="SMART" id="SM00729">
    <property type="entry name" value="Elp3"/>
    <property type="match status" value="1"/>
</dbReference>
<dbReference type="PROSITE" id="PS51918">
    <property type="entry name" value="RADICAL_SAM"/>
    <property type="match status" value="1"/>
</dbReference>
<dbReference type="AlphaFoldDB" id="A0A0U2WXA4"/>
<dbReference type="Gene3D" id="3.80.30.20">
    <property type="entry name" value="tm_1862 like domain"/>
    <property type="match status" value="1"/>
</dbReference>
<dbReference type="GO" id="GO:0051539">
    <property type="term" value="F:4 iron, 4 sulfur cluster binding"/>
    <property type="evidence" value="ECO:0007669"/>
    <property type="project" value="UniProtKB-KW"/>
</dbReference>
<evidence type="ECO:0000256" key="2">
    <source>
        <dbReference type="ARBA" id="ARBA00022603"/>
    </source>
</evidence>
<dbReference type="PANTHER" id="PTHR43409:SF7">
    <property type="entry name" value="BLL1977 PROTEIN"/>
    <property type="match status" value="1"/>
</dbReference>
<dbReference type="Pfam" id="PF04055">
    <property type="entry name" value="Radical_SAM"/>
    <property type="match status" value="1"/>
</dbReference>
<evidence type="ECO:0000256" key="3">
    <source>
        <dbReference type="ARBA" id="ARBA00022679"/>
    </source>
</evidence>